<dbReference type="Gene3D" id="2.60.40.10">
    <property type="entry name" value="Immunoglobulins"/>
    <property type="match status" value="1"/>
</dbReference>
<dbReference type="KEGG" id="fat:DVK85_00470"/>
<keyword evidence="4" id="KW-1185">Reference proteome</keyword>
<sequence length="1528" mass="161808">MLKNLQLHVTKILLTTAFLLMGVMSWGQGSESFSNLGSSSGSYSTRTWTGDDGIGWTANDARTDQSLNGKAIALRTSILTNTTTIGGIGTLSFKYARVFSGNSTLKVYVNNVQYGSNITVSNTIATTFSVDVNITGDVTIKLVNSGGNRTIIDDISWTAGAPAGPSVTTEAVSDVDTDLAILNGSITNGDATAVSFEYGTTTSYGSTEAGDPATVTGDAAFEAIVSLDVNTQYHYRAVAGTELGDDVAFWTLAAVPTTPVASNVSVTTADITIGAADGNPATTQYAIYELWNDVYVQSDGTLGATAVWHTATEWSAITVNGLTAETEYAFYTKARNGANVETTESADGAEIETLPNTAPTTSADALTAFGDICINTTATTSSFGLYGENLTTANVVVTAPTGYTLSTTTDGTYTTTLTYTADGAGELLEEVFVRFTPTVVQSYNDNITITGGGTSATTNVAVSGTGVNTGATVATSTASDVATASATLGGDVTDEGCATVTARGVVIGTSSSPVIDGSGVTNYTAVAGGSGTYTVSVTGLSSSTQYYARAYATSAGGTVYGNDVTFTTLCGEFTLPFSEDFEDATFPANCWSTFRGTNNLGTSEDWKRITSDTYNGSEGTAYVQYENVSGGLAEDWLVTPGIVLPETGGTIELKFQESQDYSSDYDGEYYIKIATSNPTDHNSYTTVINYGESDFSNSYSERTVDLTAYEGQTVYVAFVMQQDDGDNWYIDDISITEVAPPLYAPVATAATSITTTGFTANWNAVDDATSYRLDVTTQTEGTDLSDLIISEYVEGDNPGNNKAIEIYNGTGSSVDLSQYAISRGNDTKYLLSGTLANGATYVVASNGASAATLAAADVLLPYSSANTAVYFTGSEDVNLYKNFILIDKVGAGNEDVTLRRKATVMGPSTSYSNSEWDSYPVDNVDDLGSHTSEGGTTTSFVTGYEDLNVGDVTSYEVTGLEDDTDYKYVVRAVSVSETSANSNEIEVTTAVENVWNGDAWTAGSAPAIIDAAIIEGAYNTAEDGTFTAATLIINEGGSLVIASGDNITITGAVVNNIDASAFIVENNANLIQVNNVENTGDIQVQKNSSALYRLDYSLWSAPVTGQNLLAFSPQTLTNRFYDYDESTDLLTAVTPGSNNFQPGYGYLIRMPNNHVSFVNEETAGETWTGTFEGTPNNGTVTVPMESAFNGYNLVGNPYPSPVNIAAFYAANSGTLELGSALYFWRKRNNPDATTYASITLAAYIANSAAGGDTGSGTFTGISDEWVINQGQGFFVKATGGSLVFNNAMRMPVNNNQFFRTTEEAQQQSSRLWLNLVTEGKFSQTAIVYNPNTTLDLDYGWDGKSIIGDGPVTIYTMAQDITLAIQARPEFDTEDQVALGIYVETAGNYTISLDHVDGLFTEGQDVYLKDNVAGQTINLKAADYTFSTEAGQFNERFEIIYTIQALDSNDFAITPNEVVVYQTNSDININAGILDITAVSVYDMRGRTLYSNNDVNASELIVSNLESAQQVLIVNITTNKGIVTKKIVR</sequence>
<reference evidence="3 4" key="1">
    <citation type="submission" date="2018-07" db="EMBL/GenBank/DDBJ databases">
        <title>Complete genome sequence of Flavobacterium arcticum type strain SM1502T.</title>
        <authorList>
            <person name="Li Y."/>
            <person name="Li D.-D."/>
        </authorList>
    </citation>
    <scope>NUCLEOTIDE SEQUENCE [LARGE SCALE GENOMIC DNA]</scope>
    <source>
        <strain evidence="3 4">SM1502</strain>
    </source>
</reference>
<dbReference type="OrthoDB" id="1652165at2"/>
<dbReference type="EMBL" id="CP031188">
    <property type="protein sequence ID" value="AXG72785.1"/>
    <property type="molecule type" value="Genomic_DNA"/>
</dbReference>
<dbReference type="NCBIfam" id="NF033708">
    <property type="entry name" value="T9SS_Cterm_ChiA"/>
    <property type="match status" value="1"/>
</dbReference>
<dbReference type="InterPro" id="IPR003961">
    <property type="entry name" value="FN3_dom"/>
</dbReference>
<dbReference type="InterPro" id="IPR026444">
    <property type="entry name" value="Secre_tail"/>
</dbReference>
<dbReference type="SUPFAM" id="SSF49265">
    <property type="entry name" value="Fibronectin type III"/>
    <property type="match status" value="1"/>
</dbReference>
<dbReference type="SMART" id="SM00060">
    <property type="entry name" value="FN3"/>
    <property type="match status" value="3"/>
</dbReference>
<keyword evidence="1" id="KW-0732">Signal</keyword>
<gene>
    <name evidence="3" type="ORF">DVK85_00470</name>
</gene>
<dbReference type="NCBIfam" id="TIGR04183">
    <property type="entry name" value="Por_Secre_tail"/>
    <property type="match status" value="1"/>
</dbReference>
<feature type="domain" description="LTD" evidence="2">
    <location>
        <begin position="775"/>
        <end position="909"/>
    </location>
</feature>
<accession>A0A345H875</accession>
<proteinExistence type="predicted"/>
<evidence type="ECO:0000313" key="3">
    <source>
        <dbReference type="EMBL" id="AXG72785.1"/>
    </source>
</evidence>
<dbReference type="Proteomes" id="UP000253951">
    <property type="component" value="Chromosome"/>
</dbReference>
<protein>
    <submittedName>
        <fullName evidence="3">T9SS C-terminal target domain-containing protein</fullName>
    </submittedName>
</protein>
<dbReference type="InterPro" id="IPR036116">
    <property type="entry name" value="FN3_sf"/>
</dbReference>
<dbReference type="RefSeq" id="WP_114676548.1">
    <property type="nucleotide sequence ID" value="NZ_CP031188.1"/>
</dbReference>
<dbReference type="PROSITE" id="PS51841">
    <property type="entry name" value="LTD"/>
    <property type="match status" value="1"/>
</dbReference>
<dbReference type="CDD" id="cd00063">
    <property type="entry name" value="FN3"/>
    <property type="match status" value="1"/>
</dbReference>
<evidence type="ECO:0000256" key="1">
    <source>
        <dbReference type="ARBA" id="ARBA00022729"/>
    </source>
</evidence>
<dbReference type="InterPro" id="IPR001322">
    <property type="entry name" value="Lamin_tail_dom"/>
</dbReference>
<name>A0A345H875_9FLAO</name>
<evidence type="ECO:0000259" key="2">
    <source>
        <dbReference type="PROSITE" id="PS51841"/>
    </source>
</evidence>
<dbReference type="InterPro" id="IPR013783">
    <property type="entry name" value="Ig-like_fold"/>
</dbReference>
<dbReference type="Pfam" id="PF00932">
    <property type="entry name" value="LTD"/>
    <property type="match status" value="1"/>
</dbReference>
<dbReference type="NCBIfam" id="NF038128">
    <property type="entry name" value="choice_anch_J"/>
    <property type="match status" value="1"/>
</dbReference>
<organism evidence="3 4">
    <name type="scientific">Flavobacterium arcticum</name>
    <dbReference type="NCBI Taxonomy" id="1784713"/>
    <lineage>
        <taxon>Bacteria</taxon>
        <taxon>Pseudomonadati</taxon>
        <taxon>Bacteroidota</taxon>
        <taxon>Flavobacteriia</taxon>
        <taxon>Flavobacteriales</taxon>
        <taxon>Flavobacteriaceae</taxon>
        <taxon>Flavobacterium</taxon>
    </lineage>
</organism>
<evidence type="ECO:0000313" key="4">
    <source>
        <dbReference type="Proteomes" id="UP000253951"/>
    </source>
</evidence>